<evidence type="ECO:0000259" key="14">
    <source>
        <dbReference type="Pfam" id="PF10509"/>
    </source>
</evidence>
<evidence type="ECO:0000256" key="8">
    <source>
        <dbReference type="ARBA" id="ARBA00022842"/>
    </source>
</evidence>
<keyword evidence="8" id="KW-0460">Magnesium</keyword>
<dbReference type="GO" id="GO:0006012">
    <property type="term" value="P:galactose metabolic process"/>
    <property type="evidence" value="ECO:0007669"/>
    <property type="project" value="UniProtKB-UniRule"/>
</dbReference>
<evidence type="ECO:0000256" key="5">
    <source>
        <dbReference type="ARBA" id="ARBA00022741"/>
    </source>
</evidence>
<name>A0AAU7V7E4_9ACTO</name>
<evidence type="ECO:0000313" key="15">
    <source>
        <dbReference type="EMBL" id="XBW08381.1"/>
    </source>
</evidence>
<dbReference type="GO" id="GO:0005829">
    <property type="term" value="C:cytosol"/>
    <property type="evidence" value="ECO:0007669"/>
    <property type="project" value="TreeGrafter"/>
</dbReference>
<keyword evidence="5" id="KW-0547">Nucleotide-binding</keyword>
<dbReference type="InterPro" id="IPR006204">
    <property type="entry name" value="GHMP_kinase_N_dom"/>
</dbReference>
<reference evidence="15" key="1">
    <citation type="submission" date="2023-11" db="EMBL/GenBank/DDBJ databases">
        <title>Scrofimicrobium hongkongense sp. nov., isolated from a patient with peritonitis.</title>
        <authorList>
            <person name="Lao H.Y."/>
            <person name="Wong A.Y.P."/>
            <person name="Ng T.L."/>
            <person name="Wong R.Y.L."/>
            <person name="Yau M.C.Y."/>
            <person name="Lam J.Y.W."/>
            <person name="Siu G.K.H."/>
        </authorList>
    </citation>
    <scope>NUCLEOTIDE SEQUENCE</scope>
    <source>
        <strain evidence="15">R131</strain>
    </source>
</reference>
<dbReference type="FunFam" id="3.30.230.10:FF:000017">
    <property type="entry name" value="Galactokinase"/>
    <property type="match status" value="1"/>
</dbReference>
<evidence type="ECO:0000256" key="10">
    <source>
        <dbReference type="ARBA" id="ARBA00023277"/>
    </source>
</evidence>
<protein>
    <recommendedName>
        <fullName evidence="11">Galactokinase</fullName>
        <ecNumber evidence="11">2.7.1.6</ecNumber>
    </recommendedName>
</protein>
<organism evidence="15">
    <name type="scientific">Scrofimicrobium appendicitidis</name>
    <dbReference type="NCBI Taxonomy" id="3079930"/>
    <lineage>
        <taxon>Bacteria</taxon>
        <taxon>Bacillati</taxon>
        <taxon>Actinomycetota</taxon>
        <taxon>Actinomycetes</taxon>
        <taxon>Actinomycetales</taxon>
        <taxon>Actinomycetaceae</taxon>
        <taxon>Scrofimicrobium</taxon>
    </lineage>
</organism>
<evidence type="ECO:0000256" key="6">
    <source>
        <dbReference type="ARBA" id="ARBA00022777"/>
    </source>
</evidence>
<dbReference type="AlphaFoldDB" id="A0AAU7V7E4"/>
<dbReference type="GO" id="GO:0046872">
    <property type="term" value="F:metal ion binding"/>
    <property type="evidence" value="ECO:0007669"/>
    <property type="project" value="UniProtKB-KW"/>
</dbReference>
<dbReference type="Gene3D" id="3.30.70.890">
    <property type="entry name" value="GHMP kinase, C-terminal domain"/>
    <property type="match status" value="1"/>
</dbReference>
<evidence type="ECO:0000256" key="1">
    <source>
        <dbReference type="ARBA" id="ARBA00006566"/>
    </source>
</evidence>
<dbReference type="Gene3D" id="3.30.230.10">
    <property type="match status" value="1"/>
</dbReference>
<evidence type="ECO:0000256" key="2">
    <source>
        <dbReference type="ARBA" id="ARBA00022490"/>
    </source>
</evidence>
<evidence type="ECO:0000256" key="11">
    <source>
        <dbReference type="NCBIfam" id="TIGR00131"/>
    </source>
</evidence>
<evidence type="ECO:0000256" key="9">
    <source>
        <dbReference type="ARBA" id="ARBA00023144"/>
    </source>
</evidence>
<accession>A0AAU7V7E4</accession>
<dbReference type="PRINTS" id="PR00473">
    <property type="entry name" value="GALCTOKINASE"/>
</dbReference>
<dbReference type="InterPro" id="IPR019741">
    <property type="entry name" value="Galactokinase_CS"/>
</dbReference>
<dbReference type="PIRSF" id="PIRSF000530">
    <property type="entry name" value="Galactokinase"/>
    <property type="match status" value="1"/>
</dbReference>
<feature type="domain" description="GHMP kinase N-terminal" evidence="12">
    <location>
        <begin position="108"/>
        <end position="192"/>
    </location>
</feature>
<dbReference type="InterPro" id="IPR006203">
    <property type="entry name" value="GHMP_knse_ATP-bd_CS"/>
</dbReference>
<keyword evidence="6" id="KW-0418">Kinase</keyword>
<dbReference type="PANTHER" id="PTHR10457:SF7">
    <property type="entry name" value="GALACTOKINASE-RELATED"/>
    <property type="match status" value="1"/>
</dbReference>
<dbReference type="RefSeq" id="WP_350258580.1">
    <property type="nucleotide sequence ID" value="NZ_CP138335.1"/>
</dbReference>
<dbReference type="PROSITE" id="PS00106">
    <property type="entry name" value="GALACTOKINASE"/>
    <property type="match status" value="1"/>
</dbReference>
<evidence type="ECO:0000256" key="4">
    <source>
        <dbReference type="ARBA" id="ARBA00022723"/>
    </source>
</evidence>
<keyword evidence="9" id="KW-0299">Galactose metabolism</keyword>
<feature type="domain" description="GHMP kinase C-terminal" evidence="13">
    <location>
        <begin position="296"/>
        <end position="370"/>
    </location>
</feature>
<dbReference type="GO" id="GO:0004335">
    <property type="term" value="F:galactokinase activity"/>
    <property type="evidence" value="ECO:0007669"/>
    <property type="project" value="UniProtKB-UniRule"/>
</dbReference>
<dbReference type="InterPro" id="IPR013750">
    <property type="entry name" value="GHMP_kinase_C_dom"/>
</dbReference>
<sequence length="397" mass="42143">MSVVIRDAWTRPDGAARVATLFTETFGQEPDGIWSAPGRVNLIGEHTDYNGGLALPIALPHRTYAALRRRDDDQVRLISAQEESQRSVDLAEAGPVGTLGEVDGWPAYVVGVAWAMRQAGYPVAGFDIAIDSCVPYGAGLSSSAALSGSAGVGLTDLFGLDLDREQLVRFCIAAENQMAGAPTGGMDQSASLRCQPGYALLLDNRDHSVQQIHFDLAARDFRLLVIDTKAPHALVDGQYAARRQTCHEAAQQLGVEYLADITDLDEALARLTDPVAQSRVRHVVTEIARTRQVAELLQKDADLAEVGRLFTESHISLRDDYEVSCPELDCAVEEALRAGAVGARMTGGGFGGSAIALVPATTVGEVMDGVVQAFAARGFAAPEFLVVEASAPGGRDA</sequence>
<gene>
    <name evidence="15" type="primary">galK</name>
    <name evidence="15" type="ORF">SAC06_02160</name>
</gene>
<dbReference type="InterPro" id="IPR014721">
    <property type="entry name" value="Ribsml_uS5_D2-typ_fold_subgr"/>
</dbReference>
<dbReference type="EC" id="2.7.1.6" evidence="11"/>
<dbReference type="FunFam" id="3.30.70.890:FF:000001">
    <property type="entry name" value="Galactokinase"/>
    <property type="match status" value="1"/>
</dbReference>
<feature type="domain" description="Galactokinase N-terminal" evidence="14">
    <location>
        <begin position="21"/>
        <end position="69"/>
    </location>
</feature>
<dbReference type="PROSITE" id="PS00627">
    <property type="entry name" value="GHMP_KINASES_ATP"/>
    <property type="match status" value="1"/>
</dbReference>
<dbReference type="Pfam" id="PF00288">
    <property type="entry name" value="GHMP_kinases_N"/>
    <property type="match status" value="1"/>
</dbReference>
<dbReference type="EMBL" id="CP138335">
    <property type="protein sequence ID" value="XBW08381.1"/>
    <property type="molecule type" value="Genomic_DNA"/>
</dbReference>
<evidence type="ECO:0000259" key="12">
    <source>
        <dbReference type="Pfam" id="PF00288"/>
    </source>
</evidence>
<dbReference type="Pfam" id="PF08544">
    <property type="entry name" value="GHMP_kinases_C"/>
    <property type="match status" value="1"/>
</dbReference>
<dbReference type="InterPro" id="IPR019539">
    <property type="entry name" value="GalKase_N"/>
</dbReference>
<dbReference type="Pfam" id="PF10509">
    <property type="entry name" value="GalKase_gal_bdg"/>
    <property type="match status" value="1"/>
</dbReference>
<keyword evidence="2" id="KW-0963">Cytoplasm</keyword>
<keyword evidence="4" id="KW-0479">Metal-binding</keyword>
<keyword evidence="7" id="KW-0067">ATP-binding</keyword>
<dbReference type="NCBIfam" id="TIGR00131">
    <property type="entry name" value="gal_kin"/>
    <property type="match status" value="1"/>
</dbReference>
<dbReference type="KEGG" id="sapp:SAC06_02160"/>
<dbReference type="SUPFAM" id="SSF54211">
    <property type="entry name" value="Ribosomal protein S5 domain 2-like"/>
    <property type="match status" value="1"/>
</dbReference>
<dbReference type="PANTHER" id="PTHR10457">
    <property type="entry name" value="MEVALONATE KINASE/GALACTOKINASE"/>
    <property type="match status" value="1"/>
</dbReference>
<dbReference type="SUPFAM" id="SSF55060">
    <property type="entry name" value="GHMP Kinase, C-terminal domain"/>
    <property type="match status" value="1"/>
</dbReference>
<dbReference type="InterPro" id="IPR036554">
    <property type="entry name" value="GHMP_kinase_C_sf"/>
</dbReference>
<dbReference type="PRINTS" id="PR00959">
    <property type="entry name" value="MEVGALKINASE"/>
</dbReference>
<dbReference type="GO" id="GO:0005524">
    <property type="term" value="F:ATP binding"/>
    <property type="evidence" value="ECO:0007669"/>
    <property type="project" value="UniProtKB-UniRule"/>
</dbReference>
<evidence type="ECO:0000256" key="7">
    <source>
        <dbReference type="ARBA" id="ARBA00022840"/>
    </source>
</evidence>
<proteinExistence type="inferred from homology"/>
<evidence type="ECO:0000259" key="13">
    <source>
        <dbReference type="Pfam" id="PF08544"/>
    </source>
</evidence>
<evidence type="ECO:0000256" key="3">
    <source>
        <dbReference type="ARBA" id="ARBA00022679"/>
    </source>
</evidence>
<comment type="similarity">
    <text evidence="1">Belongs to the GHMP kinase family. GalK subfamily.</text>
</comment>
<dbReference type="InterPro" id="IPR020568">
    <property type="entry name" value="Ribosomal_Su5_D2-typ_SF"/>
</dbReference>
<keyword evidence="3 15" id="KW-0808">Transferase</keyword>
<keyword evidence="10" id="KW-0119">Carbohydrate metabolism</keyword>
<dbReference type="InterPro" id="IPR000705">
    <property type="entry name" value="Galactokinase"/>
</dbReference>
<dbReference type="InterPro" id="IPR006206">
    <property type="entry name" value="Mevalonate/galactokinase"/>
</dbReference>